<feature type="transmembrane region" description="Helical" evidence="8">
    <location>
        <begin position="156"/>
        <end position="174"/>
    </location>
</feature>
<comment type="catalytic activity">
    <reaction evidence="1">
        <text>ATP + protein L-histidine = ADP + protein N-phospho-L-histidine.</text>
        <dbReference type="EC" id="2.7.13.3"/>
    </reaction>
</comment>
<dbReference type="PANTHER" id="PTHR43065">
    <property type="entry name" value="SENSOR HISTIDINE KINASE"/>
    <property type="match status" value="1"/>
</dbReference>
<dbReference type="SMART" id="SM00091">
    <property type="entry name" value="PAS"/>
    <property type="match status" value="1"/>
</dbReference>
<dbReference type="PRINTS" id="PR00344">
    <property type="entry name" value="BCTRLSENSOR"/>
</dbReference>
<keyword evidence="8" id="KW-0812">Transmembrane</keyword>
<protein>
    <recommendedName>
        <fullName evidence="2">histidine kinase</fullName>
        <ecNumber evidence="2">2.7.13.3</ecNumber>
    </recommendedName>
</protein>
<dbReference type="EC" id="2.7.13.3" evidence="2"/>
<keyword evidence="8" id="KW-0472">Membrane</keyword>
<name>A0AAC8Q6C6_9BACT</name>
<feature type="transmembrane region" description="Helical" evidence="8">
    <location>
        <begin position="58"/>
        <end position="76"/>
    </location>
</feature>
<keyword evidence="4" id="KW-0547">Nucleotide-binding</keyword>
<keyword evidence="8" id="KW-1133">Transmembrane helix</keyword>
<dbReference type="Proteomes" id="UP000256345">
    <property type="component" value="Unassembled WGS sequence"/>
</dbReference>
<evidence type="ECO:0000256" key="5">
    <source>
        <dbReference type="ARBA" id="ARBA00022777"/>
    </source>
</evidence>
<feature type="transmembrane region" description="Helical" evidence="8">
    <location>
        <begin position="106"/>
        <end position="126"/>
    </location>
</feature>
<proteinExistence type="predicted"/>
<accession>A0AAC8Q6C6</accession>
<sequence length="642" mass="70458">MALLSTPETSQEVPLPPEIRAKAAVGPVRAPRILRILDFFLSETLRNAPPEELVRHRVLVGAACFMLMLATLYLVSTLFAPYSPAPGIAGVLYLAILVAARRARTLVIPSVIMLITLTIGFLGGLFSNKANLEGGVHATNLLLPAFAVYLLGPRRALPFTLFLAVVMDGLYPLYVLRNVDLSSVDASFSLSRFWVRHGMAGLAFLGIWGISGLHSTARDAAHHSLERALKKLRASELKLSSIIESTDDIVVALDPEGRLLVANSAMERFYRRLFGKELELGQTLFRYSAPERVVVWRNRLALVRAGQRLRYEETYEVEGSRLVLDISMHPIFGENGRTVGVTLFAHDVTVRKEAETRLGEMHRTLVDVSRQSGMAEVATGVLHNVGNTLNSVNISTTLVTDKLRRSRVTGLAKAMGLVREHLGDLSSFLTRDAQGRQLPPYLIAVSDELVEERDAMLKEMQSLAQSVEHIKSIVSMQQKHARSAGAVEQVDVPQLIDEALRLHAVSFERLAIRIVRDYADVPLIFVDRHKLLQILINLLSNARHALVDSAQEDKCLRIHVERSAGGERLRIDVTDNGVGIAPENVAKLFTQGFTTKKTGHGFGLHISALAADEMKGKLSCTSPGPGQGATFTLELPVKGETA</sequence>
<feature type="domain" description="PAC" evidence="11">
    <location>
        <begin position="307"/>
        <end position="360"/>
    </location>
</feature>
<dbReference type="CDD" id="cd00130">
    <property type="entry name" value="PAS"/>
    <property type="match status" value="1"/>
</dbReference>
<dbReference type="Proteomes" id="UP000035579">
    <property type="component" value="Chromosome"/>
</dbReference>
<dbReference type="InterPro" id="IPR035965">
    <property type="entry name" value="PAS-like_dom_sf"/>
</dbReference>
<evidence type="ECO:0000313" key="14">
    <source>
        <dbReference type="Proteomes" id="UP000035579"/>
    </source>
</evidence>
<dbReference type="SUPFAM" id="SSF55785">
    <property type="entry name" value="PYP-like sensor domain (PAS domain)"/>
    <property type="match status" value="1"/>
</dbReference>
<evidence type="ECO:0000256" key="2">
    <source>
        <dbReference type="ARBA" id="ARBA00012438"/>
    </source>
</evidence>
<dbReference type="Pfam" id="PF08448">
    <property type="entry name" value="PAS_4"/>
    <property type="match status" value="1"/>
</dbReference>
<evidence type="ECO:0000256" key="1">
    <source>
        <dbReference type="ARBA" id="ARBA00000085"/>
    </source>
</evidence>
<dbReference type="InterPro" id="IPR013656">
    <property type="entry name" value="PAS_4"/>
</dbReference>
<feature type="domain" description="Histidine kinase" evidence="9">
    <location>
        <begin position="456"/>
        <end position="639"/>
    </location>
</feature>
<feature type="domain" description="PAS" evidence="10">
    <location>
        <begin position="235"/>
        <end position="270"/>
    </location>
</feature>
<dbReference type="GO" id="GO:0000160">
    <property type="term" value="P:phosphorelay signal transduction system"/>
    <property type="evidence" value="ECO:0007669"/>
    <property type="project" value="UniProtKB-KW"/>
</dbReference>
<dbReference type="EMBL" id="QUMU01000014">
    <property type="protein sequence ID" value="REG24477.1"/>
    <property type="molecule type" value="Genomic_DNA"/>
</dbReference>
<evidence type="ECO:0000256" key="4">
    <source>
        <dbReference type="ARBA" id="ARBA00022741"/>
    </source>
</evidence>
<reference evidence="13 15" key="2">
    <citation type="submission" date="2018-08" db="EMBL/GenBank/DDBJ databases">
        <title>Genomic Encyclopedia of Archaeal and Bacterial Type Strains, Phase II (KMG-II): from individual species to whole genera.</title>
        <authorList>
            <person name="Goeker M."/>
        </authorList>
    </citation>
    <scope>NUCLEOTIDE SEQUENCE [LARGE SCALE GENOMIC DNA]</scope>
    <source>
        <strain evidence="13 15">DSM 2261</strain>
    </source>
</reference>
<evidence type="ECO:0000259" key="11">
    <source>
        <dbReference type="PROSITE" id="PS50113"/>
    </source>
</evidence>
<evidence type="ECO:0000256" key="7">
    <source>
        <dbReference type="ARBA" id="ARBA00023012"/>
    </source>
</evidence>
<dbReference type="GO" id="GO:0005524">
    <property type="term" value="F:ATP binding"/>
    <property type="evidence" value="ECO:0007669"/>
    <property type="project" value="UniProtKB-KW"/>
</dbReference>
<dbReference type="InterPro" id="IPR036890">
    <property type="entry name" value="HATPase_C_sf"/>
</dbReference>
<dbReference type="EMBL" id="CP011509">
    <property type="protein sequence ID" value="AKJ01208.1"/>
    <property type="molecule type" value="Genomic_DNA"/>
</dbReference>
<evidence type="ECO:0000256" key="3">
    <source>
        <dbReference type="ARBA" id="ARBA00022679"/>
    </source>
</evidence>
<dbReference type="Gene3D" id="3.30.565.10">
    <property type="entry name" value="Histidine kinase-like ATPase, C-terminal domain"/>
    <property type="match status" value="1"/>
</dbReference>
<keyword evidence="5 12" id="KW-0418">Kinase</keyword>
<keyword evidence="7" id="KW-0902">Two-component regulatory system</keyword>
<evidence type="ECO:0000313" key="13">
    <source>
        <dbReference type="EMBL" id="REG24477.1"/>
    </source>
</evidence>
<dbReference type="KEGG" id="age:AA314_02834"/>
<dbReference type="PROSITE" id="PS50112">
    <property type="entry name" value="PAS"/>
    <property type="match status" value="1"/>
</dbReference>
<dbReference type="Pfam" id="PF02518">
    <property type="entry name" value="HATPase_c"/>
    <property type="match status" value="1"/>
</dbReference>
<dbReference type="GO" id="GO:0004673">
    <property type="term" value="F:protein histidine kinase activity"/>
    <property type="evidence" value="ECO:0007669"/>
    <property type="project" value="UniProtKB-EC"/>
</dbReference>
<keyword evidence="6" id="KW-0067">ATP-binding</keyword>
<dbReference type="InterPro" id="IPR005467">
    <property type="entry name" value="His_kinase_dom"/>
</dbReference>
<reference evidence="12 14" key="1">
    <citation type="submission" date="2015-05" db="EMBL/GenBank/DDBJ databases">
        <title>Genome assembly of Archangium gephyra DSM 2261.</title>
        <authorList>
            <person name="Sharma G."/>
            <person name="Subramanian S."/>
        </authorList>
    </citation>
    <scope>NUCLEOTIDE SEQUENCE [LARGE SCALE GENOMIC DNA]</scope>
    <source>
        <strain evidence="12 14">DSM 2261</strain>
    </source>
</reference>
<dbReference type="RefSeq" id="WP_053066374.1">
    <property type="nucleotide sequence ID" value="NZ_CP011509.1"/>
</dbReference>
<dbReference type="PANTHER" id="PTHR43065:SF46">
    <property type="entry name" value="C4-DICARBOXYLATE TRANSPORT SENSOR PROTEIN DCTB"/>
    <property type="match status" value="1"/>
</dbReference>
<dbReference type="InterPro" id="IPR003594">
    <property type="entry name" value="HATPase_dom"/>
</dbReference>
<dbReference type="SUPFAM" id="SSF55874">
    <property type="entry name" value="ATPase domain of HSP90 chaperone/DNA topoisomerase II/histidine kinase"/>
    <property type="match status" value="1"/>
</dbReference>
<dbReference type="NCBIfam" id="TIGR00229">
    <property type="entry name" value="sensory_box"/>
    <property type="match status" value="1"/>
</dbReference>
<keyword evidence="15" id="KW-1185">Reference proteome</keyword>
<dbReference type="InterPro" id="IPR004358">
    <property type="entry name" value="Sig_transdc_His_kin-like_C"/>
</dbReference>
<evidence type="ECO:0000313" key="15">
    <source>
        <dbReference type="Proteomes" id="UP000256345"/>
    </source>
</evidence>
<dbReference type="InterPro" id="IPR000014">
    <property type="entry name" value="PAS"/>
</dbReference>
<organism evidence="12 14">
    <name type="scientific">Archangium gephyra</name>
    <dbReference type="NCBI Taxonomy" id="48"/>
    <lineage>
        <taxon>Bacteria</taxon>
        <taxon>Pseudomonadati</taxon>
        <taxon>Myxococcota</taxon>
        <taxon>Myxococcia</taxon>
        <taxon>Myxococcales</taxon>
        <taxon>Cystobacterineae</taxon>
        <taxon>Archangiaceae</taxon>
        <taxon>Archangium</taxon>
    </lineage>
</organism>
<evidence type="ECO:0000313" key="12">
    <source>
        <dbReference type="EMBL" id="AKJ01208.1"/>
    </source>
</evidence>
<dbReference type="PROSITE" id="PS50109">
    <property type="entry name" value="HIS_KIN"/>
    <property type="match status" value="1"/>
</dbReference>
<dbReference type="Gene3D" id="3.30.450.20">
    <property type="entry name" value="PAS domain"/>
    <property type="match status" value="1"/>
</dbReference>
<evidence type="ECO:0000259" key="9">
    <source>
        <dbReference type="PROSITE" id="PS50109"/>
    </source>
</evidence>
<keyword evidence="3" id="KW-0808">Transferase</keyword>
<dbReference type="InterPro" id="IPR000700">
    <property type="entry name" value="PAS-assoc_C"/>
</dbReference>
<dbReference type="AlphaFoldDB" id="A0AAC8Q6C6"/>
<evidence type="ECO:0000256" key="8">
    <source>
        <dbReference type="SAM" id="Phobius"/>
    </source>
</evidence>
<dbReference type="PROSITE" id="PS50113">
    <property type="entry name" value="PAC"/>
    <property type="match status" value="1"/>
</dbReference>
<feature type="transmembrane region" description="Helical" evidence="8">
    <location>
        <begin position="82"/>
        <end position="99"/>
    </location>
</feature>
<evidence type="ECO:0000259" key="10">
    <source>
        <dbReference type="PROSITE" id="PS50112"/>
    </source>
</evidence>
<gene>
    <name evidence="12" type="ORF">AA314_02834</name>
    <name evidence="13" type="ORF">ATI61_11485</name>
</gene>
<dbReference type="SMART" id="SM00387">
    <property type="entry name" value="HATPase_c"/>
    <property type="match status" value="1"/>
</dbReference>
<feature type="transmembrane region" description="Helical" evidence="8">
    <location>
        <begin position="194"/>
        <end position="213"/>
    </location>
</feature>
<evidence type="ECO:0000256" key="6">
    <source>
        <dbReference type="ARBA" id="ARBA00022840"/>
    </source>
</evidence>